<name>A0A1B3WCN7_9FIRM</name>
<reference evidence="1" key="2">
    <citation type="submission" date="2016-08" db="EMBL/GenBank/DDBJ databases">
        <authorList>
            <person name="Seilhamer J.J."/>
        </authorList>
    </citation>
    <scope>NUCLEOTIDE SEQUENCE [LARGE SCALE GENOMIC DNA]</scope>
    <source>
        <strain evidence="1">F0677</strain>
    </source>
</reference>
<dbReference type="KEGG" id="dpn:BCB69_01315"/>
<keyword evidence="4" id="KW-1185">Reference proteome</keyword>
<dbReference type="Proteomes" id="UP000094757">
    <property type="component" value="Chromosome"/>
</dbReference>
<sequence length="65" mass="7742">MSIDDEKLAEETLQQMRVSYKKELSQIYKMSTMQRKIAPSASTSKQYEKMRQDIEALKKKYSINY</sequence>
<evidence type="ECO:0000313" key="2">
    <source>
        <dbReference type="EMBL" id="RID94307.1"/>
    </source>
</evidence>
<reference evidence="2 4" key="3">
    <citation type="submission" date="2018-08" db="EMBL/GenBank/DDBJ databases">
        <title>Draft genome sequence of Dialister pneumosintes KCOM 1685.</title>
        <authorList>
            <person name="Kook J.-K."/>
            <person name="Park S.-N."/>
            <person name="Lim Y.K."/>
        </authorList>
    </citation>
    <scope>NUCLEOTIDE SEQUENCE [LARGE SCALE GENOMIC DNA]</scope>
    <source>
        <strain evidence="2 4">KCOM 1685</strain>
    </source>
</reference>
<accession>A0A1B3WCN7</accession>
<gene>
    <name evidence="1" type="ORF">BCB69_01315</name>
    <name evidence="2" type="ORF">DX915_01870</name>
</gene>
<protein>
    <recommendedName>
        <fullName evidence="5">50S ribosomal protein L29</fullName>
    </recommendedName>
</protein>
<dbReference type="AlphaFoldDB" id="A0A1B3WCN7"/>
<dbReference type="EMBL" id="QWKU01000001">
    <property type="protein sequence ID" value="RID94307.1"/>
    <property type="molecule type" value="Genomic_DNA"/>
</dbReference>
<reference evidence="3" key="1">
    <citation type="submission" date="2016-08" db="EMBL/GenBank/DDBJ databases">
        <authorList>
            <person name="Holder M.E."/>
            <person name="Ajami N.J."/>
            <person name="Petrosino J.F."/>
        </authorList>
    </citation>
    <scope>NUCLEOTIDE SEQUENCE [LARGE SCALE GENOMIC DNA]</scope>
    <source>
        <strain evidence="3">F0677</strain>
    </source>
</reference>
<proteinExistence type="predicted"/>
<organism evidence="1 3">
    <name type="scientific">Dialister pneumosintes</name>
    <dbReference type="NCBI Taxonomy" id="39950"/>
    <lineage>
        <taxon>Bacteria</taxon>
        <taxon>Bacillati</taxon>
        <taxon>Bacillota</taxon>
        <taxon>Negativicutes</taxon>
        <taxon>Veillonellales</taxon>
        <taxon>Veillonellaceae</taxon>
        <taxon>Dialister</taxon>
    </lineage>
</organism>
<evidence type="ECO:0008006" key="5">
    <source>
        <dbReference type="Google" id="ProtNLM"/>
    </source>
</evidence>
<evidence type="ECO:0000313" key="1">
    <source>
        <dbReference type="EMBL" id="AOH38739.1"/>
    </source>
</evidence>
<dbReference type="RefSeq" id="WP_069176776.1">
    <property type="nucleotide sequence ID" value="NZ_CP017037.1"/>
</dbReference>
<evidence type="ECO:0000313" key="3">
    <source>
        <dbReference type="Proteomes" id="UP000094757"/>
    </source>
</evidence>
<dbReference type="EMBL" id="CP017037">
    <property type="protein sequence ID" value="AOH38739.1"/>
    <property type="molecule type" value="Genomic_DNA"/>
</dbReference>
<evidence type="ECO:0000313" key="4">
    <source>
        <dbReference type="Proteomes" id="UP000266262"/>
    </source>
</evidence>
<dbReference type="Proteomes" id="UP000266262">
    <property type="component" value="Unassembled WGS sequence"/>
</dbReference>